<feature type="compositionally biased region" description="Basic and acidic residues" evidence="3">
    <location>
        <begin position="630"/>
        <end position="640"/>
    </location>
</feature>
<name>A0A6J2TBI3_DROLE</name>
<dbReference type="Pfam" id="PF00415">
    <property type="entry name" value="RCC1"/>
    <property type="match status" value="1"/>
</dbReference>
<organism evidence="4 5">
    <name type="scientific">Drosophila lebanonensis</name>
    <name type="common">Fruit fly</name>
    <name type="synonym">Scaptodrosophila lebanonensis</name>
    <dbReference type="NCBI Taxonomy" id="7225"/>
    <lineage>
        <taxon>Eukaryota</taxon>
        <taxon>Metazoa</taxon>
        <taxon>Ecdysozoa</taxon>
        <taxon>Arthropoda</taxon>
        <taxon>Hexapoda</taxon>
        <taxon>Insecta</taxon>
        <taxon>Pterygota</taxon>
        <taxon>Neoptera</taxon>
        <taxon>Endopterygota</taxon>
        <taxon>Diptera</taxon>
        <taxon>Brachycera</taxon>
        <taxon>Muscomorpha</taxon>
        <taxon>Ephydroidea</taxon>
        <taxon>Drosophilidae</taxon>
        <taxon>Scaptodrosophila</taxon>
    </lineage>
</organism>
<gene>
    <name evidence="5" type="primary">LOC115622513</name>
</gene>
<evidence type="ECO:0000256" key="3">
    <source>
        <dbReference type="SAM" id="MobiDB-lite"/>
    </source>
</evidence>
<dbReference type="Gene3D" id="1.20.120.20">
    <property type="entry name" value="Apolipoprotein"/>
    <property type="match status" value="1"/>
</dbReference>
<feature type="region of interest" description="Disordered" evidence="3">
    <location>
        <begin position="65"/>
        <end position="86"/>
    </location>
</feature>
<sequence length="1096" mass="119641">MDIPSSGAIFTLGKSHLAENTQSYFYIKNDPVKRLISGPHQSAVICESGRLFVWGENQYGQLGIGGHSGKSSSNSSNNNNSSTANGDIVTKPTCVKALKSLGLKIGDAAFGNNWAVILTHSNEIFFTGRNIFPEDTHVAQHFTNATVEGEPCAIIRKPFRLEEFDDYLSTNEDTHNFLSVQTGNEHFAVLTSNGRLIGCGSNEQQQLGELEVDYDGHPVEIQLDAPIQQFTCGPESTLVLTASGNLFLTGRLNEFVFPKFTELQKNLSQSEQIIFMHISKTSEIYIVTNVGGIYRSFESVRNKSLVFQRFYDYDSEENGPIWKLLKGFSFYAVLTKANKFFTTFSESGHHLKTFREISKFKNLRLLDIAVGEQHILVQGVPRSTTLSATMGPGGEHRFMSQSFVLQPPDLNGNAERSSSGRVLSKQKVVDEEIEKSEGTMPETTMESVSKKQTTGDEKTEEKETAISNKSELTDINGNGEKAMEENVQPITVEETQSPTAPQLHDIEVGENADSAGTQKGDQKEEHEKLEKAPEIVETPKQEEAPPKSMESVPPAASPVQLKPKGSPTDSTHSRKSARSAHFDPATMSEKSETHTEKFVRPRTPYPESSNSSTPQTIKKTPMRNFSYESAMDHDHLERTSPELMDSLETVEENPTAESDKKEKHIIEAVISGPTPPTEEDEELAVEITTTKDALDSSKVVNEIRFINNGIDVTANVEEQLPDTSLENSVEEIEAEVEQTLQEVEEHVERLVQTSENVADKIETKALEARDEIQMAIRKAGTGTLGAFDVVKNGAKRIAAGARDAVDAVGDNAKFMAGEAREAVNAVGDNAKRIAGGARDAVDAAGENAKRMASDAVQAVGQASNNAVNAVGQVGSNAAKAAADTKESMGKAMGSMANKISNEMHGAKENISSLFQIKAAKEAGTTAPESTPRSSEDDDNDKEGAPKTTTTIGSVEEEDERTTASVNSNHTSAGGGNGNQFEPNSNNTQPFVDSLDAVVERSKKAMQDDLRAMEQLAQSRANSVVPRSEQQAEQSKGLMRQFLDGMRLSCRNEKSIQIEDDQQQQQPHYNKNKVNSELSLHNGHNGDQQSSRVCTIL</sequence>
<feature type="repeat" description="RCC1" evidence="1">
    <location>
        <begin position="194"/>
        <end position="243"/>
    </location>
</feature>
<evidence type="ECO:0000313" key="4">
    <source>
        <dbReference type="Proteomes" id="UP000504634"/>
    </source>
</evidence>
<dbReference type="InterPro" id="IPR009091">
    <property type="entry name" value="RCC1/BLIP-II"/>
</dbReference>
<dbReference type="PRINTS" id="PR00633">
    <property type="entry name" value="RCCNDNSATION"/>
</dbReference>
<dbReference type="Proteomes" id="UP000504634">
    <property type="component" value="Unplaced"/>
</dbReference>
<feature type="region of interest" description="Disordered" evidence="3">
    <location>
        <begin position="495"/>
        <end position="663"/>
    </location>
</feature>
<feature type="compositionally biased region" description="Basic and acidic residues" evidence="3">
    <location>
        <begin position="520"/>
        <end position="545"/>
    </location>
</feature>
<feature type="region of interest" description="Disordered" evidence="3">
    <location>
        <begin position="1076"/>
        <end position="1096"/>
    </location>
</feature>
<dbReference type="GO" id="GO:0005737">
    <property type="term" value="C:cytoplasm"/>
    <property type="evidence" value="ECO:0007669"/>
    <property type="project" value="TreeGrafter"/>
</dbReference>
<dbReference type="OrthoDB" id="10253607at2759"/>
<dbReference type="PANTHER" id="PTHR45982">
    <property type="entry name" value="REGULATOR OF CHROMOSOME CONDENSATION"/>
    <property type="match status" value="1"/>
</dbReference>
<feature type="compositionally biased region" description="Basic and acidic residues" evidence="3">
    <location>
        <begin position="589"/>
        <end position="599"/>
    </location>
</feature>
<feature type="compositionally biased region" description="Polar residues" evidence="3">
    <location>
        <begin position="465"/>
        <end position="476"/>
    </location>
</feature>
<dbReference type="GO" id="GO:0005085">
    <property type="term" value="F:guanyl-nucleotide exchange factor activity"/>
    <property type="evidence" value="ECO:0007669"/>
    <property type="project" value="TreeGrafter"/>
</dbReference>
<feature type="region of interest" description="Disordered" evidence="3">
    <location>
        <begin position="920"/>
        <end position="989"/>
    </location>
</feature>
<keyword evidence="4" id="KW-1185">Reference proteome</keyword>
<dbReference type="SUPFAM" id="SSF50985">
    <property type="entry name" value="RCC1/BLIP-II"/>
    <property type="match status" value="1"/>
</dbReference>
<feature type="coiled-coil region" evidence="2">
    <location>
        <begin position="722"/>
        <end position="778"/>
    </location>
</feature>
<dbReference type="Gene3D" id="2.130.10.30">
    <property type="entry name" value="Regulator of chromosome condensation 1/beta-lactamase-inhibitor protein II"/>
    <property type="match status" value="1"/>
</dbReference>
<dbReference type="GeneID" id="115622513"/>
<evidence type="ECO:0000256" key="2">
    <source>
        <dbReference type="SAM" id="Coils"/>
    </source>
</evidence>
<feature type="compositionally biased region" description="Polar residues" evidence="3">
    <location>
        <begin position="606"/>
        <end position="618"/>
    </location>
</feature>
<feature type="compositionally biased region" description="Low complexity" evidence="3">
    <location>
        <begin position="71"/>
        <end position="82"/>
    </location>
</feature>
<feature type="compositionally biased region" description="Polar residues" evidence="3">
    <location>
        <begin position="978"/>
        <end position="989"/>
    </location>
</feature>
<dbReference type="InterPro" id="IPR051553">
    <property type="entry name" value="Ran_GTPase-activating"/>
</dbReference>
<reference evidence="5" key="1">
    <citation type="submission" date="2025-08" db="UniProtKB">
        <authorList>
            <consortium name="RefSeq"/>
        </authorList>
    </citation>
    <scope>IDENTIFICATION</scope>
    <source>
        <strain evidence="5">11010-0011.00</strain>
        <tissue evidence="5">Whole body</tissue>
    </source>
</reference>
<feature type="region of interest" description="Disordered" evidence="3">
    <location>
        <begin position="409"/>
        <end position="480"/>
    </location>
</feature>
<feature type="compositionally biased region" description="Basic and acidic residues" evidence="3">
    <location>
        <begin position="453"/>
        <end position="464"/>
    </location>
</feature>
<dbReference type="InterPro" id="IPR000408">
    <property type="entry name" value="Reg_chr_condens"/>
</dbReference>
<protein>
    <submittedName>
        <fullName evidence="5">Uncharacterized protein LOC115622513</fullName>
    </submittedName>
</protein>
<dbReference type="AlphaFoldDB" id="A0A6J2TBI3"/>
<feature type="compositionally biased region" description="Polar residues" evidence="3">
    <location>
        <begin position="1084"/>
        <end position="1096"/>
    </location>
</feature>
<evidence type="ECO:0000256" key="1">
    <source>
        <dbReference type="PROSITE-ProRule" id="PRU00235"/>
    </source>
</evidence>
<accession>A0A6J2TBI3</accession>
<dbReference type="PANTHER" id="PTHR45982:SF1">
    <property type="entry name" value="REGULATOR OF CHROMOSOME CONDENSATION"/>
    <property type="match status" value="1"/>
</dbReference>
<evidence type="ECO:0000313" key="5">
    <source>
        <dbReference type="RefSeq" id="XP_030372327.1"/>
    </source>
</evidence>
<keyword evidence="2" id="KW-0175">Coiled coil</keyword>
<dbReference type="PROSITE" id="PS50012">
    <property type="entry name" value="RCC1_3"/>
    <property type="match status" value="2"/>
</dbReference>
<feature type="compositionally biased region" description="Polar residues" evidence="3">
    <location>
        <begin position="962"/>
        <end position="971"/>
    </location>
</feature>
<proteinExistence type="predicted"/>
<feature type="repeat" description="RCC1" evidence="1">
    <location>
        <begin position="49"/>
        <end position="121"/>
    </location>
</feature>
<dbReference type="RefSeq" id="XP_030372327.1">
    <property type="nucleotide sequence ID" value="XM_030516467.1"/>
</dbReference>
<dbReference type="Pfam" id="PF13540">
    <property type="entry name" value="RCC1_2"/>
    <property type="match status" value="1"/>
</dbReference>